<dbReference type="Pfam" id="PF00675">
    <property type="entry name" value="Peptidase_M16"/>
    <property type="match status" value="1"/>
</dbReference>
<keyword evidence="7" id="KW-0482">Metalloprotease</keyword>
<dbReference type="Proteomes" id="UP001175271">
    <property type="component" value="Unassembled WGS sequence"/>
</dbReference>
<keyword evidence="3" id="KW-0645">Protease</keyword>
<dbReference type="GO" id="GO:0043171">
    <property type="term" value="P:peptide catabolic process"/>
    <property type="evidence" value="ECO:0007669"/>
    <property type="project" value="TreeGrafter"/>
</dbReference>
<evidence type="ECO:0000256" key="7">
    <source>
        <dbReference type="ARBA" id="ARBA00023049"/>
    </source>
</evidence>
<evidence type="ECO:0000256" key="4">
    <source>
        <dbReference type="ARBA" id="ARBA00022723"/>
    </source>
</evidence>
<comment type="similarity">
    <text evidence="2">Belongs to the peptidase M16 family.</text>
</comment>
<dbReference type="GO" id="GO:0004222">
    <property type="term" value="F:metalloendopeptidase activity"/>
    <property type="evidence" value="ECO:0007669"/>
    <property type="project" value="TreeGrafter"/>
</dbReference>
<evidence type="ECO:0000256" key="2">
    <source>
        <dbReference type="ARBA" id="ARBA00007261"/>
    </source>
</evidence>
<sequence length="986" mass="114119">MVIYEGQENEAKFHGKPPVVSKGEDIVRANTVKKRYADIKKLSGNPRKHRGLELTNGLRVLLVSNPSSVFCSASMQVHVGCIADPDDIPGMAHLCEHLLVQGSRKYPKDNEIMSFVQCNGGILRASTGSEWTSYHFEIVCKHFMDALDRFIHSFISPLFDEKSIECEVEAVDSEFRNYVKDDVRRMARIHRVLSRPGHDIRRFNVGNRQTLLHIPKSNGLRIRDEVVKFFEKHYSSNVMSLCVSGPQSLDELEDLVLSLPLLEIPNRNVTPKVFEQHYYGPEEMCCRVDVVPVKNERSLTLTFVTQICSSHLEKKPGDHVCSLIKLQGKGSLARELRQRGWSRTLDSIHTEVLNDSWCEINVEIYLSKEGLDHVEDVVELLFLFIGVLRRSEPHQKPLNTKRSIPKSDFAARVSSFSETLRHCPLEDVAIKESTFSALSIQAVLDQLTPRNMICFVVAKENSDLENLQREQYYGIEYRKTKLHSAFAERLERALETGSELFWMPEQNEFLVKKADSELQSSEEDVKKKKRAKPQLLTSNHFKRIWYLESLRADRPFTEINACLTLPRVASDARSQVMAQLFTRCFEYQTREEFYDAEMVGFEASVEPRCRGLKLAFSDFDDSICQTVGDYMRRLISFEPEKKVFDVVLDALKHTLINVDMEQPHTQGDYLLDYVLTEGSWPNWQLLEASERVTFEDLVEFVPTLWSALHLELFARGTLAKDEVLRLCSEFLPENDSRVRPLSSDELAPPRELMIPAGVSYFYEHKQAIHSNSCVVFYLQVEPGVRNYVLLKLLVLMMKEPVFYTLRTKERLGYYIVTTCRMSKITNGNGLCITVQGPYDPNYVESRIEAFLESFKSTLVEMSESDFKEYWRKLRADSNEYWYEIETRQYLFERFQLMGSECRKVEKSDLLHFYVEQIMANSEKRQKVSIRMCSTTGYEERFGTQKSGTIEIEDLDQFKHESPSYDCTECDFGLLSLKTFLWHFFSN</sequence>
<evidence type="ECO:0000256" key="6">
    <source>
        <dbReference type="ARBA" id="ARBA00022833"/>
    </source>
</evidence>
<dbReference type="EMBL" id="JAUCMV010000005">
    <property type="protein sequence ID" value="KAK0398123.1"/>
    <property type="molecule type" value="Genomic_DNA"/>
</dbReference>
<evidence type="ECO:0000259" key="10">
    <source>
        <dbReference type="Pfam" id="PF16187"/>
    </source>
</evidence>
<evidence type="ECO:0008006" key="14">
    <source>
        <dbReference type="Google" id="ProtNLM"/>
    </source>
</evidence>
<keyword evidence="6" id="KW-0862">Zinc</keyword>
<organism evidence="12 13">
    <name type="scientific">Steinernema hermaphroditum</name>
    <dbReference type="NCBI Taxonomy" id="289476"/>
    <lineage>
        <taxon>Eukaryota</taxon>
        <taxon>Metazoa</taxon>
        <taxon>Ecdysozoa</taxon>
        <taxon>Nematoda</taxon>
        <taxon>Chromadorea</taxon>
        <taxon>Rhabditida</taxon>
        <taxon>Tylenchina</taxon>
        <taxon>Panagrolaimomorpha</taxon>
        <taxon>Strongyloidoidea</taxon>
        <taxon>Steinernematidae</taxon>
        <taxon>Steinernema</taxon>
    </lineage>
</organism>
<comment type="cofactor">
    <cofactor evidence="1">
        <name>Zn(2+)</name>
        <dbReference type="ChEBI" id="CHEBI:29105"/>
    </cofactor>
</comment>
<dbReference type="SUPFAM" id="SSF63411">
    <property type="entry name" value="LuxS/MPP-like metallohydrolase"/>
    <property type="match status" value="4"/>
</dbReference>
<dbReference type="GO" id="GO:0005829">
    <property type="term" value="C:cytosol"/>
    <property type="evidence" value="ECO:0007669"/>
    <property type="project" value="TreeGrafter"/>
</dbReference>
<reference evidence="12" key="1">
    <citation type="submission" date="2023-06" db="EMBL/GenBank/DDBJ databases">
        <title>Genomic analysis of the entomopathogenic nematode Steinernema hermaphroditum.</title>
        <authorList>
            <person name="Schwarz E.M."/>
            <person name="Heppert J.K."/>
            <person name="Baniya A."/>
            <person name="Schwartz H.T."/>
            <person name="Tan C.-H."/>
            <person name="Antoshechkin I."/>
            <person name="Sternberg P.W."/>
            <person name="Goodrich-Blair H."/>
            <person name="Dillman A.R."/>
        </authorList>
    </citation>
    <scope>NUCLEOTIDE SEQUENCE</scope>
    <source>
        <strain evidence="12">PS9179</strain>
        <tissue evidence="12">Whole animal</tissue>
    </source>
</reference>
<feature type="domain" description="Peptidase M16 N-terminal" evidence="8">
    <location>
        <begin position="59"/>
        <end position="189"/>
    </location>
</feature>
<dbReference type="GO" id="GO:0046872">
    <property type="term" value="F:metal ion binding"/>
    <property type="evidence" value="ECO:0007669"/>
    <property type="project" value="UniProtKB-KW"/>
</dbReference>
<keyword evidence="13" id="KW-1185">Reference proteome</keyword>
<dbReference type="GO" id="GO:0051603">
    <property type="term" value="P:proteolysis involved in protein catabolic process"/>
    <property type="evidence" value="ECO:0007669"/>
    <property type="project" value="TreeGrafter"/>
</dbReference>
<dbReference type="InterPro" id="IPR032632">
    <property type="entry name" value="Peptidase_M16_M"/>
</dbReference>
<keyword evidence="5" id="KW-0378">Hydrolase</keyword>
<dbReference type="InterPro" id="IPR054734">
    <property type="entry name" value="PqqF-like_C_4"/>
</dbReference>
<feature type="domain" description="Peptidase M16 middle/third" evidence="10">
    <location>
        <begin position="406"/>
        <end position="688"/>
    </location>
</feature>
<evidence type="ECO:0000256" key="3">
    <source>
        <dbReference type="ARBA" id="ARBA00022670"/>
    </source>
</evidence>
<evidence type="ECO:0000259" key="11">
    <source>
        <dbReference type="Pfam" id="PF22456"/>
    </source>
</evidence>
<comment type="caution">
    <text evidence="12">The sequence shown here is derived from an EMBL/GenBank/DDBJ whole genome shotgun (WGS) entry which is preliminary data.</text>
</comment>
<dbReference type="InterPro" id="IPR007863">
    <property type="entry name" value="Peptidase_M16_C"/>
</dbReference>
<evidence type="ECO:0000256" key="1">
    <source>
        <dbReference type="ARBA" id="ARBA00001947"/>
    </source>
</evidence>
<dbReference type="InterPro" id="IPR050626">
    <property type="entry name" value="Peptidase_M16"/>
</dbReference>
<proteinExistence type="inferred from homology"/>
<dbReference type="Pfam" id="PF05193">
    <property type="entry name" value="Peptidase_M16_C"/>
    <property type="match status" value="1"/>
</dbReference>
<feature type="domain" description="Coenzyme PQQ synthesis protein F-like C-terminal lobe" evidence="11">
    <location>
        <begin position="793"/>
        <end position="878"/>
    </location>
</feature>
<dbReference type="GO" id="GO:0005739">
    <property type="term" value="C:mitochondrion"/>
    <property type="evidence" value="ECO:0007669"/>
    <property type="project" value="TreeGrafter"/>
</dbReference>
<evidence type="ECO:0000259" key="9">
    <source>
        <dbReference type="Pfam" id="PF05193"/>
    </source>
</evidence>
<dbReference type="AlphaFoldDB" id="A0AA39H2P5"/>
<evidence type="ECO:0000313" key="12">
    <source>
        <dbReference type="EMBL" id="KAK0398123.1"/>
    </source>
</evidence>
<name>A0AA39H2P5_9BILA</name>
<gene>
    <name evidence="12" type="ORF">QR680_002437</name>
</gene>
<evidence type="ECO:0000259" key="8">
    <source>
        <dbReference type="Pfam" id="PF00675"/>
    </source>
</evidence>
<dbReference type="PANTHER" id="PTHR43690">
    <property type="entry name" value="NARDILYSIN"/>
    <property type="match status" value="1"/>
</dbReference>
<evidence type="ECO:0000313" key="13">
    <source>
        <dbReference type="Proteomes" id="UP001175271"/>
    </source>
</evidence>
<feature type="domain" description="Peptidase M16 C-terminal" evidence="9">
    <location>
        <begin position="223"/>
        <end position="396"/>
    </location>
</feature>
<dbReference type="PANTHER" id="PTHR43690:SF18">
    <property type="entry name" value="INSULIN-DEGRADING ENZYME-RELATED"/>
    <property type="match status" value="1"/>
</dbReference>
<dbReference type="Pfam" id="PF16187">
    <property type="entry name" value="Peptidase_M16_M"/>
    <property type="match status" value="1"/>
</dbReference>
<dbReference type="Pfam" id="PF22456">
    <property type="entry name" value="PqqF-like_C_4"/>
    <property type="match status" value="1"/>
</dbReference>
<dbReference type="InterPro" id="IPR011249">
    <property type="entry name" value="Metalloenz_LuxS/M16"/>
</dbReference>
<protein>
    <recommendedName>
        <fullName evidence="14">Peptidase M16 N-terminal domain-containing protein</fullName>
    </recommendedName>
</protein>
<keyword evidence="4" id="KW-0479">Metal-binding</keyword>
<evidence type="ECO:0000256" key="5">
    <source>
        <dbReference type="ARBA" id="ARBA00022801"/>
    </source>
</evidence>
<accession>A0AA39H2P5</accession>
<dbReference type="Gene3D" id="3.30.830.10">
    <property type="entry name" value="Metalloenzyme, LuxS/M16 peptidase-like"/>
    <property type="match status" value="4"/>
</dbReference>
<dbReference type="InterPro" id="IPR011765">
    <property type="entry name" value="Pept_M16_N"/>
</dbReference>
<dbReference type="FunFam" id="3.30.830.10:FF:000012">
    <property type="entry name" value="Protease 3"/>
    <property type="match status" value="1"/>
</dbReference>